<evidence type="ECO:0000256" key="7">
    <source>
        <dbReference type="ARBA" id="ARBA00023136"/>
    </source>
</evidence>
<keyword evidence="10" id="KW-1185">Reference proteome</keyword>
<feature type="transmembrane region" description="Helical" evidence="8">
    <location>
        <begin position="35"/>
        <end position="55"/>
    </location>
</feature>
<evidence type="ECO:0000256" key="2">
    <source>
        <dbReference type="ARBA" id="ARBA00022475"/>
    </source>
</evidence>
<reference evidence="9 10" key="1">
    <citation type="journal article" date="2020" name="Microorganisms">
        <title>Reliable Identification of Environmental Pseudomonas Isolates Using the rpoD Gene.</title>
        <authorList>
            <consortium name="The Broad Institute Genome Sequencing Platform"/>
            <person name="Girard L."/>
            <person name="Lood C."/>
            <person name="Rokni-Zadeh H."/>
            <person name="van Noort V."/>
            <person name="Lavigne R."/>
            <person name="De Mot R."/>
        </authorList>
    </citation>
    <scope>NUCLEOTIDE SEQUENCE [LARGE SCALE GENOMIC DNA]</scope>
    <source>
        <strain evidence="9 10">RW8P3</strain>
    </source>
</reference>
<evidence type="ECO:0000256" key="5">
    <source>
        <dbReference type="ARBA" id="ARBA00022970"/>
    </source>
</evidence>
<sequence>MKNFWADTFALNTFCYFISIPIELGFAQMSFTTHLMARFIGLFIITGTARPFGIWRDFVFRRMKLSASDTGLKPYIVDTLAYLSFELPLYMINMSISGASLVQALKAALIFCVIAGVVGRPYGLYRAYIRRKLFNLD</sequence>
<evidence type="ECO:0000313" key="10">
    <source>
        <dbReference type="Proteomes" id="UP000634530"/>
    </source>
</evidence>
<keyword evidence="6 8" id="KW-1133">Transmembrane helix</keyword>
<feature type="transmembrane region" description="Helical" evidence="8">
    <location>
        <begin position="9"/>
        <end position="29"/>
    </location>
</feature>
<keyword evidence="3" id="KW-0997">Cell inner membrane</keyword>
<feature type="transmembrane region" description="Helical" evidence="8">
    <location>
        <begin position="75"/>
        <end position="92"/>
    </location>
</feature>
<evidence type="ECO:0000256" key="3">
    <source>
        <dbReference type="ARBA" id="ARBA00022519"/>
    </source>
</evidence>
<keyword evidence="1" id="KW-0813">Transport</keyword>
<keyword evidence="7 8" id="KW-0472">Membrane</keyword>
<dbReference type="Proteomes" id="UP000634530">
    <property type="component" value="Chromosome"/>
</dbReference>
<feature type="transmembrane region" description="Helical" evidence="8">
    <location>
        <begin position="104"/>
        <end position="123"/>
    </location>
</feature>
<gene>
    <name evidence="9" type="ORF">HU752_024490</name>
</gene>
<accession>A0A9E6PHT0</accession>
<evidence type="ECO:0000313" key="9">
    <source>
        <dbReference type="EMBL" id="QXI27052.1"/>
    </source>
</evidence>
<organism evidence="9 10">
    <name type="scientific">Pseudomonas vanderleydeniana</name>
    <dbReference type="NCBI Taxonomy" id="2745495"/>
    <lineage>
        <taxon>Bacteria</taxon>
        <taxon>Pseudomonadati</taxon>
        <taxon>Pseudomonadota</taxon>
        <taxon>Gammaproteobacteria</taxon>
        <taxon>Pseudomonadales</taxon>
        <taxon>Pseudomonadaceae</taxon>
        <taxon>Pseudomonas</taxon>
    </lineage>
</organism>
<dbReference type="AlphaFoldDB" id="A0A9E6PHT0"/>
<evidence type="ECO:0000256" key="4">
    <source>
        <dbReference type="ARBA" id="ARBA00022692"/>
    </source>
</evidence>
<dbReference type="Pfam" id="PF06610">
    <property type="entry name" value="AlaE"/>
    <property type="match status" value="1"/>
</dbReference>
<dbReference type="InterPro" id="IPR010574">
    <property type="entry name" value="Ala_export_AlaE"/>
</dbReference>
<dbReference type="GO" id="GO:0016020">
    <property type="term" value="C:membrane"/>
    <property type="evidence" value="ECO:0007669"/>
    <property type="project" value="InterPro"/>
</dbReference>
<keyword evidence="2" id="KW-1003">Cell membrane</keyword>
<evidence type="ECO:0000256" key="1">
    <source>
        <dbReference type="ARBA" id="ARBA00022448"/>
    </source>
</evidence>
<dbReference type="GO" id="GO:0034639">
    <property type="term" value="F:L-amino acid efflux transmembrane transporter activity"/>
    <property type="evidence" value="ECO:0007669"/>
    <property type="project" value="InterPro"/>
</dbReference>
<protein>
    <submittedName>
        <fullName evidence="9">L-alanine exporter AlaE</fullName>
    </submittedName>
</protein>
<name>A0A9E6PHT0_9PSED</name>
<proteinExistence type="predicted"/>
<keyword evidence="5" id="KW-0029">Amino-acid transport</keyword>
<dbReference type="EMBL" id="CP077093">
    <property type="protein sequence ID" value="QXI27052.1"/>
    <property type="molecule type" value="Genomic_DNA"/>
</dbReference>
<evidence type="ECO:0000256" key="6">
    <source>
        <dbReference type="ARBA" id="ARBA00022989"/>
    </source>
</evidence>
<keyword evidence="4 8" id="KW-0812">Transmembrane</keyword>
<evidence type="ECO:0000256" key="8">
    <source>
        <dbReference type="SAM" id="Phobius"/>
    </source>
</evidence>
<reference evidence="9 10" key="2">
    <citation type="journal article" date="2021" name="Microorganisms">
        <title>The Ever-Expanding Pseudomonas Genus: Description of 43 New Species and Partition of the Pseudomonas putida Group.</title>
        <authorList>
            <person name="Girard L."/>
            <person name="Lood C."/>
            <person name="Hofte M."/>
            <person name="Vandamme P."/>
            <person name="Rokni-Zadeh H."/>
            <person name="van Noort V."/>
            <person name="Lavigne R."/>
            <person name="De Mot R."/>
        </authorList>
    </citation>
    <scope>NUCLEOTIDE SEQUENCE [LARGE SCALE GENOMIC DNA]</scope>
    <source>
        <strain evidence="9 10">RW8P3</strain>
    </source>
</reference>
<dbReference type="KEGG" id="pvw:HU752_024490"/>
<dbReference type="RefSeq" id="WP_186681516.1">
    <property type="nucleotide sequence ID" value="NZ_CP077093.1"/>
</dbReference>